<keyword evidence="7" id="KW-1185">Reference proteome</keyword>
<dbReference type="EMBL" id="CAJEWD010000008">
    <property type="protein sequence ID" value="CAD2078790.1"/>
    <property type="molecule type" value="Genomic_DNA"/>
</dbReference>
<evidence type="ECO:0000259" key="4">
    <source>
        <dbReference type="Pfam" id="PF02558"/>
    </source>
</evidence>
<dbReference type="GO" id="GO:0005737">
    <property type="term" value="C:cytoplasm"/>
    <property type="evidence" value="ECO:0007669"/>
    <property type="project" value="TreeGrafter"/>
</dbReference>
<evidence type="ECO:0000256" key="1">
    <source>
        <dbReference type="ARBA" id="ARBA00013011"/>
    </source>
</evidence>
<dbReference type="GO" id="GO:0004616">
    <property type="term" value="F:phosphogluconate dehydrogenase (decarboxylating) activity"/>
    <property type="evidence" value="ECO:0007669"/>
    <property type="project" value="UniProtKB-EC"/>
</dbReference>
<dbReference type="InterPro" id="IPR013752">
    <property type="entry name" value="KPA_reductase"/>
</dbReference>
<protein>
    <recommendedName>
        <fullName evidence="2">6-phosphogluconate dehydrogenase, decarboxylating</fullName>
        <ecNumber evidence="1">1.1.1.44</ecNumber>
    </recommendedName>
</protein>
<feature type="domain" description="Ketopantoate reductase N-terminal" evidence="4">
    <location>
        <begin position="3"/>
        <end position="114"/>
    </location>
</feature>
<dbReference type="SUPFAM" id="SSF48179">
    <property type="entry name" value="6-phosphogluconate dehydrogenase C-terminal domain-like"/>
    <property type="match status" value="1"/>
</dbReference>
<dbReference type="SUPFAM" id="SSF51735">
    <property type="entry name" value="NAD(P)-binding Rossmann-fold domains"/>
    <property type="match status" value="1"/>
</dbReference>
<dbReference type="InterPro" id="IPR013328">
    <property type="entry name" value="6PGD_dom2"/>
</dbReference>
<name>A0A6V7RLP8_9STAP</name>
<dbReference type="InterPro" id="IPR008927">
    <property type="entry name" value="6-PGluconate_DH-like_C_sf"/>
</dbReference>
<evidence type="ECO:0000259" key="5">
    <source>
        <dbReference type="Pfam" id="PF08546"/>
    </source>
</evidence>
<proteinExistence type="predicted"/>
<dbReference type="PANTHER" id="PTHR21708">
    <property type="entry name" value="PROBABLE 2-DEHYDROPANTOATE 2-REDUCTASE"/>
    <property type="match status" value="1"/>
</dbReference>
<feature type="domain" description="Ketopantoate reductase C-terminal" evidence="5">
    <location>
        <begin position="164"/>
        <end position="288"/>
    </location>
</feature>
<dbReference type="InterPro" id="IPR036291">
    <property type="entry name" value="NAD(P)-bd_dom_sf"/>
</dbReference>
<dbReference type="InterPro" id="IPR051402">
    <property type="entry name" value="KPR-Related"/>
</dbReference>
<dbReference type="Pfam" id="PF02558">
    <property type="entry name" value="ApbA"/>
    <property type="match status" value="1"/>
</dbReference>
<dbReference type="Pfam" id="PF08546">
    <property type="entry name" value="ApbA_C"/>
    <property type="match status" value="1"/>
</dbReference>
<accession>A0A6V7RLP8</accession>
<evidence type="ECO:0000313" key="7">
    <source>
        <dbReference type="Proteomes" id="UP000589351"/>
    </source>
</evidence>
<sequence>MKVGIIGAGAVGSIIARELSKIPNIDLRLMARSERKGFIIKHKGEEVFHPIEVKDISTINEQFDLIFIASKTTALANVKDRVTEMMHEDTELVYALNGMGYDDMFSNSIPSVVYISGQQTKDYIEHFLNQRLIVEDKTYRYLDTLIQQLEVNKNTTLTIEKSTDFKLMRYEKLLINVGVNSVTALSKNTAQIFKSQEMIELTKILLKESVDIVNHYNTDGLTIDESFIERAINTYLTYPDHMGTSMYYDVLDNRPIEVEYIQDYLVRLCKDDKEAPVLRTVTALLNGYNMTKS</sequence>
<gene>
    <name evidence="6" type="ORF">JEODO184_01486</name>
</gene>
<dbReference type="RefSeq" id="WP_185125962.1">
    <property type="nucleotide sequence ID" value="NZ_CAJEWD010000008.1"/>
</dbReference>
<dbReference type="EC" id="1.1.1.44" evidence="1"/>
<dbReference type="Gene3D" id="1.10.1040.10">
    <property type="entry name" value="N-(1-d-carboxylethyl)-l-norvaline Dehydrogenase, domain 2"/>
    <property type="match status" value="1"/>
</dbReference>
<reference evidence="6 7" key="1">
    <citation type="submission" date="2020-07" db="EMBL/GenBank/DDBJ databases">
        <authorList>
            <person name="Criscuolo A."/>
        </authorList>
    </citation>
    <scope>NUCLEOTIDE SEQUENCE [LARGE SCALE GENOMIC DNA]</scope>
    <source>
        <strain evidence="6">CIP111649</strain>
    </source>
</reference>
<organism evidence="6 7">
    <name type="scientific">Jeotgalicoccus meleagridis</name>
    <dbReference type="NCBI Taxonomy" id="2759181"/>
    <lineage>
        <taxon>Bacteria</taxon>
        <taxon>Bacillati</taxon>
        <taxon>Bacillota</taxon>
        <taxon>Bacilli</taxon>
        <taxon>Bacillales</taxon>
        <taxon>Staphylococcaceae</taxon>
        <taxon>Jeotgalicoccus</taxon>
    </lineage>
</organism>
<dbReference type="InterPro" id="IPR013332">
    <property type="entry name" value="KPR_N"/>
</dbReference>
<dbReference type="AlphaFoldDB" id="A0A6V7RLP8"/>
<evidence type="ECO:0000256" key="2">
    <source>
        <dbReference type="ARBA" id="ARBA00018193"/>
    </source>
</evidence>
<comment type="caution">
    <text evidence="6">The sequence shown here is derived from an EMBL/GenBank/DDBJ whole genome shotgun (WGS) entry which is preliminary data.</text>
</comment>
<evidence type="ECO:0000256" key="3">
    <source>
        <dbReference type="ARBA" id="ARBA00048640"/>
    </source>
</evidence>
<dbReference type="Gene3D" id="3.40.50.720">
    <property type="entry name" value="NAD(P)-binding Rossmann-like Domain"/>
    <property type="match status" value="1"/>
</dbReference>
<evidence type="ECO:0000313" key="6">
    <source>
        <dbReference type="EMBL" id="CAD2078790.1"/>
    </source>
</evidence>
<dbReference type="Proteomes" id="UP000589351">
    <property type="component" value="Unassembled WGS sequence"/>
</dbReference>
<dbReference type="PANTHER" id="PTHR21708:SF26">
    <property type="entry name" value="2-DEHYDROPANTOATE 2-REDUCTASE"/>
    <property type="match status" value="1"/>
</dbReference>
<comment type="catalytic activity">
    <reaction evidence="3">
        <text>6-phospho-D-gluconate + NADP(+) = D-ribulose 5-phosphate + CO2 + NADPH</text>
        <dbReference type="Rhea" id="RHEA:10116"/>
        <dbReference type="ChEBI" id="CHEBI:16526"/>
        <dbReference type="ChEBI" id="CHEBI:57783"/>
        <dbReference type="ChEBI" id="CHEBI:58121"/>
        <dbReference type="ChEBI" id="CHEBI:58349"/>
        <dbReference type="ChEBI" id="CHEBI:58759"/>
        <dbReference type="EC" id="1.1.1.44"/>
    </reaction>
</comment>